<evidence type="ECO:0000313" key="1">
    <source>
        <dbReference type="EMBL" id="CAI9261998.1"/>
    </source>
</evidence>
<name>A0AA35V4P7_LACSI</name>
<reference evidence="1" key="1">
    <citation type="submission" date="2023-04" db="EMBL/GenBank/DDBJ databases">
        <authorList>
            <person name="Vijverberg K."/>
            <person name="Xiong W."/>
            <person name="Schranz E."/>
        </authorList>
    </citation>
    <scope>NUCLEOTIDE SEQUENCE</scope>
</reference>
<dbReference type="AlphaFoldDB" id="A0AA35V4P7"/>
<sequence length="194" mass="22134">MFVAASMGYWKVGFQNICYTTSVVQIKLMCLRGGVVNHITDICSNKSSRKNEYIVKLFTPHSVFGSLTPHVARFLSCSHSVLQTLLEAKRPHKMVELEKMIVKLFTPHSVFGSLTPHVARFLSCSHSVLQTLLEAKRPHKMVELEKMNTTLFCLSSSSLLWALFSTQDFNGSNLCYRRKDLGSILSFEAYHWRR</sequence>
<accession>A0AA35V4P7</accession>
<gene>
    <name evidence="1" type="ORF">LSALG_LOCUS2759</name>
</gene>
<dbReference type="Proteomes" id="UP001177003">
    <property type="component" value="Chromosome 0"/>
</dbReference>
<proteinExistence type="predicted"/>
<organism evidence="1 2">
    <name type="scientific">Lactuca saligna</name>
    <name type="common">Willowleaf lettuce</name>
    <dbReference type="NCBI Taxonomy" id="75948"/>
    <lineage>
        <taxon>Eukaryota</taxon>
        <taxon>Viridiplantae</taxon>
        <taxon>Streptophyta</taxon>
        <taxon>Embryophyta</taxon>
        <taxon>Tracheophyta</taxon>
        <taxon>Spermatophyta</taxon>
        <taxon>Magnoliopsida</taxon>
        <taxon>eudicotyledons</taxon>
        <taxon>Gunneridae</taxon>
        <taxon>Pentapetalae</taxon>
        <taxon>asterids</taxon>
        <taxon>campanulids</taxon>
        <taxon>Asterales</taxon>
        <taxon>Asteraceae</taxon>
        <taxon>Cichorioideae</taxon>
        <taxon>Cichorieae</taxon>
        <taxon>Lactucinae</taxon>
        <taxon>Lactuca</taxon>
    </lineage>
</organism>
<evidence type="ECO:0000313" key="2">
    <source>
        <dbReference type="Proteomes" id="UP001177003"/>
    </source>
</evidence>
<protein>
    <submittedName>
        <fullName evidence="1">Uncharacterized protein</fullName>
    </submittedName>
</protein>
<keyword evidence="2" id="KW-1185">Reference proteome</keyword>
<dbReference type="EMBL" id="OX465086">
    <property type="protein sequence ID" value="CAI9261998.1"/>
    <property type="molecule type" value="Genomic_DNA"/>
</dbReference>